<protein>
    <recommendedName>
        <fullName evidence="1">DUF4283 domain-containing protein</fullName>
    </recommendedName>
</protein>
<dbReference type="Proteomes" id="UP000593577">
    <property type="component" value="Unassembled WGS sequence"/>
</dbReference>
<dbReference type="Pfam" id="PF14111">
    <property type="entry name" value="DUF4283"/>
    <property type="match status" value="1"/>
</dbReference>
<feature type="domain" description="DUF4283" evidence="1">
    <location>
        <begin position="1"/>
        <end position="59"/>
    </location>
</feature>
<organism evidence="2 3">
    <name type="scientific">Gossypium aridum</name>
    <name type="common">American cotton</name>
    <name type="synonym">Erioxylum aridum</name>
    <dbReference type="NCBI Taxonomy" id="34290"/>
    <lineage>
        <taxon>Eukaryota</taxon>
        <taxon>Viridiplantae</taxon>
        <taxon>Streptophyta</taxon>
        <taxon>Embryophyta</taxon>
        <taxon>Tracheophyta</taxon>
        <taxon>Spermatophyta</taxon>
        <taxon>Magnoliopsida</taxon>
        <taxon>eudicotyledons</taxon>
        <taxon>Gunneridae</taxon>
        <taxon>Pentapetalae</taxon>
        <taxon>rosids</taxon>
        <taxon>malvids</taxon>
        <taxon>Malvales</taxon>
        <taxon>Malvaceae</taxon>
        <taxon>Malvoideae</taxon>
        <taxon>Gossypium</taxon>
    </lineage>
</organism>
<comment type="caution">
    <text evidence="2">The sequence shown here is derived from an EMBL/GenBank/DDBJ whole genome shotgun (WGS) entry which is preliminary data.</text>
</comment>
<gene>
    <name evidence="2" type="ORF">Goari_014679</name>
</gene>
<dbReference type="AlphaFoldDB" id="A0A7J8XII4"/>
<sequence length="108" mass="12760">MRNTMANLWYPLEGVEILELGAKWFLFKFFHKVDVDHVISDAPWTFNGHLLVFHWLREEDGPLTIPLVSSTFWFQVYNLPPRRVAMTNNIWLWDEGSELVLGDTLRGR</sequence>
<name>A0A7J8XII4_GOSAI</name>
<evidence type="ECO:0000313" key="2">
    <source>
        <dbReference type="EMBL" id="MBA0687118.1"/>
    </source>
</evidence>
<dbReference type="EMBL" id="JABFAA010000007">
    <property type="protein sequence ID" value="MBA0687118.1"/>
    <property type="molecule type" value="Genomic_DNA"/>
</dbReference>
<keyword evidence="3" id="KW-1185">Reference proteome</keyword>
<evidence type="ECO:0000259" key="1">
    <source>
        <dbReference type="Pfam" id="PF14111"/>
    </source>
</evidence>
<accession>A0A7J8XII4</accession>
<dbReference type="InterPro" id="IPR025558">
    <property type="entry name" value="DUF4283"/>
</dbReference>
<reference evidence="2 3" key="1">
    <citation type="journal article" date="2019" name="Genome Biol. Evol.">
        <title>Insights into the evolution of the New World diploid cottons (Gossypium, subgenus Houzingenia) based on genome sequencing.</title>
        <authorList>
            <person name="Grover C.E."/>
            <person name="Arick M.A. 2nd"/>
            <person name="Thrash A."/>
            <person name="Conover J.L."/>
            <person name="Sanders W.S."/>
            <person name="Peterson D.G."/>
            <person name="Frelichowski J.E."/>
            <person name="Scheffler J.A."/>
            <person name="Scheffler B.E."/>
            <person name="Wendel J.F."/>
        </authorList>
    </citation>
    <scope>NUCLEOTIDE SEQUENCE [LARGE SCALE GENOMIC DNA]</scope>
    <source>
        <strain evidence="2">185</strain>
        <tissue evidence="2">Leaf</tissue>
    </source>
</reference>
<proteinExistence type="predicted"/>
<evidence type="ECO:0000313" key="3">
    <source>
        <dbReference type="Proteomes" id="UP000593577"/>
    </source>
</evidence>